<feature type="region of interest" description="Disordered" evidence="1">
    <location>
        <begin position="91"/>
        <end position="150"/>
    </location>
</feature>
<dbReference type="EMBL" id="HBGN01007869">
    <property type="protein sequence ID" value="CAD9318700.1"/>
    <property type="molecule type" value="Transcribed_RNA"/>
</dbReference>
<dbReference type="AlphaFoldDB" id="A0A7S1YTE9"/>
<evidence type="ECO:0000313" key="2">
    <source>
        <dbReference type="EMBL" id="CAD9318700.1"/>
    </source>
</evidence>
<reference evidence="2" key="1">
    <citation type="submission" date="2021-01" db="EMBL/GenBank/DDBJ databases">
        <authorList>
            <person name="Corre E."/>
            <person name="Pelletier E."/>
            <person name="Niang G."/>
            <person name="Scheremetjew M."/>
            <person name="Finn R."/>
            <person name="Kale V."/>
            <person name="Holt S."/>
            <person name="Cochrane G."/>
            <person name="Meng A."/>
            <person name="Brown T."/>
            <person name="Cohen L."/>
        </authorList>
    </citation>
    <scope>NUCLEOTIDE SEQUENCE</scope>
    <source>
        <strain evidence="2">Pop2</strain>
    </source>
</reference>
<protein>
    <submittedName>
        <fullName evidence="2">Uncharacterized protein</fullName>
    </submittedName>
</protein>
<accession>A0A7S1YTE9</accession>
<organism evidence="2">
    <name type="scientific">Ditylum brightwellii</name>
    <dbReference type="NCBI Taxonomy" id="49249"/>
    <lineage>
        <taxon>Eukaryota</taxon>
        <taxon>Sar</taxon>
        <taxon>Stramenopiles</taxon>
        <taxon>Ochrophyta</taxon>
        <taxon>Bacillariophyta</taxon>
        <taxon>Mediophyceae</taxon>
        <taxon>Lithodesmiophycidae</taxon>
        <taxon>Lithodesmiales</taxon>
        <taxon>Lithodesmiaceae</taxon>
        <taxon>Ditylum</taxon>
    </lineage>
</organism>
<feature type="compositionally biased region" description="Acidic residues" evidence="1">
    <location>
        <begin position="118"/>
        <end position="132"/>
    </location>
</feature>
<proteinExistence type="predicted"/>
<evidence type="ECO:0000256" key="1">
    <source>
        <dbReference type="SAM" id="MobiDB-lite"/>
    </source>
</evidence>
<name>A0A7S1YTE9_9STRA</name>
<sequence length="150" mass="16944">MVDTCRFIPEEVDCCCECFFIASCVAFVQLALKLCTGNFFRINQGDVTTQRAITFIIIPIPLPLPLPPLHMNMTVATRPRWQRTQLQRHYKLGNGNGNGSADINIWGGEPGMPKTMEADEDEDEEEEEEELELERGREDDESLVVGLEPT</sequence>
<gene>
    <name evidence="2" type="ORF">DBRI1063_LOCUS5007</name>
</gene>